<dbReference type="PANTHER" id="PTHR36848">
    <property type="entry name" value="DNA-BINDING PROTEIN (PUTATIVE SECRETED PROTEIN)-RELATED"/>
    <property type="match status" value="1"/>
</dbReference>
<keyword evidence="1" id="KW-0732">Signal</keyword>
<proteinExistence type="predicted"/>
<dbReference type="AlphaFoldDB" id="A0A9P4QTP2"/>
<gene>
    <name evidence="2" type="ORF">EJ04DRAFT_497243</name>
</gene>
<dbReference type="InterPro" id="IPR008979">
    <property type="entry name" value="Galactose-bd-like_sf"/>
</dbReference>
<organism evidence="2 3">
    <name type="scientific">Polyplosphaeria fusca</name>
    <dbReference type="NCBI Taxonomy" id="682080"/>
    <lineage>
        <taxon>Eukaryota</taxon>
        <taxon>Fungi</taxon>
        <taxon>Dikarya</taxon>
        <taxon>Ascomycota</taxon>
        <taxon>Pezizomycotina</taxon>
        <taxon>Dothideomycetes</taxon>
        <taxon>Pleosporomycetidae</taxon>
        <taxon>Pleosporales</taxon>
        <taxon>Tetraplosphaeriaceae</taxon>
        <taxon>Polyplosphaeria</taxon>
    </lineage>
</organism>
<feature type="signal peptide" evidence="1">
    <location>
        <begin position="1"/>
        <end position="18"/>
    </location>
</feature>
<protein>
    <submittedName>
        <fullName evidence="2">Secreted protein</fullName>
    </submittedName>
</protein>
<dbReference type="Proteomes" id="UP000799444">
    <property type="component" value="Unassembled WGS sequence"/>
</dbReference>
<evidence type="ECO:0000313" key="2">
    <source>
        <dbReference type="EMBL" id="KAF2732260.1"/>
    </source>
</evidence>
<keyword evidence="3" id="KW-1185">Reference proteome</keyword>
<dbReference type="SUPFAM" id="SSF49785">
    <property type="entry name" value="Galactose-binding domain-like"/>
    <property type="match status" value="1"/>
</dbReference>
<sequence length="1039" mass="114287">MRFQHISHLAIAIGLVDALPNYPTDPSFDATVDRGTFENPSPHVRPKFRYWIPDASVDTRVVARDVEAAKAVGAGGLELLGYYLYGGPPSNGAGRGTYAPVDWAKYGFGTDAWHAVFKAFVQAHKDNGLVVDFAMGPNQGTGVPAPADDEGLMWDLAAYNVTFPIGGTFDAQLPGWGTGALQAAVWGTVLGSQKLTTSDLSGGLPGDLPLNRMQYTLSSSSLTDVTSLVNASGHLHLNMTQSNASNITGDSHIIFAIYLIQSYYRAQQGPLEMKGPQNTPETYIQNGSWAVDHFSALGARVMTKFWEEHILDSDIRGLLQEVGNYGWEDSVEIEANVYWTKNFTSIFEDQHKYSINKWLPILFHRNGHYKQGNPGIWWVTDEPSQGNTHIADYRATLASQYRVYEQAVNKWAEDYLHLQFSAQLSYNLPMDMLANIPSVGAPETESLDFSDLIDGYRQYSGPANLARRRIISSECGAVRGEAYAQTLPELLWKVKRSYAGSINQFVFHGFPYSGTYGNTTWPTWTTFNYQYSTMHGPHEPAWEFYRDQLNFIARNNWVFQSGIPRLDIAIWQKMTTYPGHIQLRTYEPTDLEKAGYSYEYLSPDNFDLPAAKVVDGILAPNAQAFKVLVVRANDSLTLDGVSKLIEFANAGLPIVLAGGVPSSVLGTLAPNILRQVLRDLHTMSQLPNVHITSSYFVGSTIASLGIQPLTRISTNASWYTYWRSDMSSSIDYVFIYNDAMRSAQGSGASEGHIEFQSIKIPHEFNAWTGERRPIVSYTTTNTSTTISFKLAGNQSAIIAFVPPTINTQALTTHLTAFSGDILGSTIDGNRTVLQISTTNTLTLSNGSTKTIPALTSPPFTLSNWTLIVEHWDPPTDLYNYTSGAVKLNTTHHLPSLIPWLDIPSLQNVSGRGYYSTHFTWPPSNLPSNTTTLAGAFIDFGAVYHTLVAYVNGHRLPPLDVTHARADIKGYLKEGENAVEAVVATPLGNVLRPIWHLLQSSGEGPASADAGSSHGFVAPPQGRYGLVGDVRIVPYAEVEI</sequence>
<dbReference type="Gene3D" id="2.60.120.260">
    <property type="entry name" value="Galactose-binding domain-like"/>
    <property type="match status" value="1"/>
</dbReference>
<accession>A0A9P4QTP2</accession>
<reference evidence="2" key="1">
    <citation type="journal article" date="2020" name="Stud. Mycol.">
        <title>101 Dothideomycetes genomes: a test case for predicting lifestyles and emergence of pathogens.</title>
        <authorList>
            <person name="Haridas S."/>
            <person name="Albert R."/>
            <person name="Binder M."/>
            <person name="Bloem J."/>
            <person name="Labutti K."/>
            <person name="Salamov A."/>
            <person name="Andreopoulos B."/>
            <person name="Baker S."/>
            <person name="Barry K."/>
            <person name="Bills G."/>
            <person name="Bluhm B."/>
            <person name="Cannon C."/>
            <person name="Castanera R."/>
            <person name="Culley D."/>
            <person name="Daum C."/>
            <person name="Ezra D."/>
            <person name="Gonzalez J."/>
            <person name="Henrissat B."/>
            <person name="Kuo A."/>
            <person name="Liang C."/>
            <person name="Lipzen A."/>
            <person name="Lutzoni F."/>
            <person name="Magnuson J."/>
            <person name="Mondo S."/>
            <person name="Nolan M."/>
            <person name="Ohm R."/>
            <person name="Pangilinan J."/>
            <person name="Park H.-J."/>
            <person name="Ramirez L."/>
            <person name="Alfaro M."/>
            <person name="Sun H."/>
            <person name="Tritt A."/>
            <person name="Yoshinaga Y."/>
            <person name="Zwiers L.-H."/>
            <person name="Turgeon B."/>
            <person name="Goodwin S."/>
            <person name="Spatafora J."/>
            <person name="Crous P."/>
            <person name="Grigoriev I."/>
        </authorList>
    </citation>
    <scope>NUCLEOTIDE SEQUENCE</scope>
    <source>
        <strain evidence="2">CBS 125425</strain>
    </source>
</reference>
<dbReference type="EMBL" id="ML996180">
    <property type="protein sequence ID" value="KAF2732260.1"/>
    <property type="molecule type" value="Genomic_DNA"/>
</dbReference>
<dbReference type="PANTHER" id="PTHR36848:SF2">
    <property type="entry name" value="SECRETED PROTEIN"/>
    <property type="match status" value="1"/>
</dbReference>
<dbReference type="OrthoDB" id="2588159at2759"/>
<name>A0A9P4QTP2_9PLEO</name>
<feature type="chain" id="PRO_5040346913" evidence="1">
    <location>
        <begin position="19"/>
        <end position="1039"/>
    </location>
</feature>
<evidence type="ECO:0000313" key="3">
    <source>
        <dbReference type="Proteomes" id="UP000799444"/>
    </source>
</evidence>
<dbReference type="InterPro" id="IPR053161">
    <property type="entry name" value="Ulvan_degrading_GH"/>
</dbReference>
<comment type="caution">
    <text evidence="2">The sequence shown here is derived from an EMBL/GenBank/DDBJ whole genome shotgun (WGS) entry which is preliminary data.</text>
</comment>
<dbReference type="Pfam" id="PF17132">
    <property type="entry name" value="Glyco_hydro_106"/>
    <property type="match status" value="1"/>
</dbReference>
<evidence type="ECO:0000256" key="1">
    <source>
        <dbReference type="SAM" id="SignalP"/>
    </source>
</evidence>